<keyword evidence="5 7" id="KW-1133">Transmembrane helix</keyword>
<organism evidence="9 10">
    <name type="scientific">Fodinisporobacter ferrooxydans</name>
    <dbReference type="NCBI Taxonomy" id="2901836"/>
    <lineage>
        <taxon>Bacteria</taxon>
        <taxon>Bacillati</taxon>
        <taxon>Bacillota</taxon>
        <taxon>Bacilli</taxon>
        <taxon>Bacillales</taxon>
        <taxon>Alicyclobacillaceae</taxon>
        <taxon>Fodinisporobacter</taxon>
    </lineage>
</organism>
<dbReference type="EMBL" id="CP089291">
    <property type="protein sequence ID" value="UOF88990.1"/>
    <property type="molecule type" value="Genomic_DNA"/>
</dbReference>
<dbReference type="CDD" id="cd06261">
    <property type="entry name" value="TM_PBP2"/>
    <property type="match status" value="1"/>
</dbReference>
<evidence type="ECO:0000256" key="7">
    <source>
        <dbReference type="RuleBase" id="RU363032"/>
    </source>
</evidence>
<evidence type="ECO:0000256" key="1">
    <source>
        <dbReference type="ARBA" id="ARBA00004651"/>
    </source>
</evidence>
<proteinExistence type="inferred from homology"/>
<gene>
    <name evidence="9" type="ORF">LSG31_13760</name>
</gene>
<dbReference type="Pfam" id="PF19300">
    <property type="entry name" value="BPD_transp_1_N"/>
    <property type="match status" value="1"/>
</dbReference>
<feature type="transmembrane region" description="Helical" evidence="7">
    <location>
        <begin position="7"/>
        <end position="28"/>
    </location>
</feature>
<keyword evidence="2 7" id="KW-0813">Transport</keyword>
<keyword evidence="6 7" id="KW-0472">Membrane</keyword>
<feature type="transmembrane region" description="Helical" evidence="7">
    <location>
        <begin position="167"/>
        <end position="187"/>
    </location>
</feature>
<evidence type="ECO:0000256" key="5">
    <source>
        <dbReference type="ARBA" id="ARBA00022989"/>
    </source>
</evidence>
<dbReference type="InterPro" id="IPR045621">
    <property type="entry name" value="BPD_transp_1_N"/>
</dbReference>
<sequence>MGYAGRRIFQAVISILGVSTIVFFILHLSGDPVLLMVPQNSTAEDIANLRHSLGLDKPLGIQYILFIKNLLQGNLGYSYVQSQPAMDIVMERVPYTVELALAALVISLAIGITIGMLTAIYRGKWIERMLMPIILIGQSMPAFWTGILLIMLMSVRLHLLPSSGSSGIQSLVLPAITLASLSMATVARMTRSSVIEQLGKDYVKTARSKGVGNARLLIRHILRNAAIPIITIIGLEAANLLGGAVITETIFAWPGLGQLTIQSIAARDFPLVQAIVLLGAGTYIFINLITDLLYGLVDPRIKLGKDVAE</sequence>
<protein>
    <submittedName>
        <fullName evidence="9">ABC transporter permease</fullName>
    </submittedName>
</protein>
<evidence type="ECO:0000256" key="2">
    <source>
        <dbReference type="ARBA" id="ARBA00022448"/>
    </source>
</evidence>
<evidence type="ECO:0000256" key="6">
    <source>
        <dbReference type="ARBA" id="ARBA00023136"/>
    </source>
</evidence>
<name>A0ABY4CEN8_9BACL</name>
<reference evidence="9" key="1">
    <citation type="submission" date="2021-12" db="EMBL/GenBank/DDBJ databases">
        <title>Alicyclobacillaceae gen. nov., sp. nov., isolated from chalcocite enrichment system.</title>
        <authorList>
            <person name="Jiang Z."/>
        </authorList>
    </citation>
    <scope>NUCLEOTIDE SEQUENCE</scope>
    <source>
        <strain evidence="9">MYW30-H2</strain>
    </source>
</reference>
<feature type="transmembrane region" description="Helical" evidence="7">
    <location>
        <begin position="133"/>
        <end position="155"/>
    </location>
</feature>
<evidence type="ECO:0000256" key="3">
    <source>
        <dbReference type="ARBA" id="ARBA00022475"/>
    </source>
</evidence>
<keyword evidence="4 7" id="KW-0812">Transmembrane</keyword>
<feature type="domain" description="ABC transmembrane type-1" evidence="8">
    <location>
        <begin position="93"/>
        <end position="290"/>
    </location>
</feature>
<evidence type="ECO:0000313" key="10">
    <source>
        <dbReference type="Proteomes" id="UP000830167"/>
    </source>
</evidence>
<comment type="similarity">
    <text evidence="7">Belongs to the binding-protein-dependent transport system permease family.</text>
</comment>
<dbReference type="Gene3D" id="1.10.3720.10">
    <property type="entry name" value="MetI-like"/>
    <property type="match status" value="1"/>
</dbReference>
<dbReference type="Proteomes" id="UP000830167">
    <property type="component" value="Chromosome"/>
</dbReference>
<evidence type="ECO:0000259" key="8">
    <source>
        <dbReference type="PROSITE" id="PS50928"/>
    </source>
</evidence>
<dbReference type="InterPro" id="IPR000515">
    <property type="entry name" value="MetI-like"/>
</dbReference>
<dbReference type="RefSeq" id="WP_347435672.1">
    <property type="nucleotide sequence ID" value="NZ_CP089291.1"/>
</dbReference>
<feature type="transmembrane region" description="Helical" evidence="7">
    <location>
        <begin position="99"/>
        <end position="121"/>
    </location>
</feature>
<dbReference type="PANTHER" id="PTHR43163">
    <property type="entry name" value="DIPEPTIDE TRANSPORT SYSTEM PERMEASE PROTEIN DPPB-RELATED"/>
    <property type="match status" value="1"/>
</dbReference>
<feature type="transmembrane region" description="Helical" evidence="7">
    <location>
        <begin position="225"/>
        <end position="251"/>
    </location>
</feature>
<keyword evidence="10" id="KW-1185">Reference proteome</keyword>
<dbReference type="InterPro" id="IPR035906">
    <property type="entry name" value="MetI-like_sf"/>
</dbReference>
<comment type="subcellular location">
    <subcellularLocation>
        <location evidence="1 7">Cell membrane</location>
        <topology evidence="1 7">Multi-pass membrane protein</topology>
    </subcellularLocation>
</comment>
<accession>A0ABY4CEN8</accession>
<evidence type="ECO:0000313" key="9">
    <source>
        <dbReference type="EMBL" id="UOF88990.1"/>
    </source>
</evidence>
<evidence type="ECO:0000256" key="4">
    <source>
        <dbReference type="ARBA" id="ARBA00022692"/>
    </source>
</evidence>
<keyword evidence="3" id="KW-1003">Cell membrane</keyword>
<dbReference type="PROSITE" id="PS50928">
    <property type="entry name" value="ABC_TM1"/>
    <property type="match status" value="1"/>
</dbReference>
<dbReference type="Pfam" id="PF00528">
    <property type="entry name" value="BPD_transp_1"/>
    <property type="match status" value="1"/>
</dbReference>
<dbReference type="PANTHER" id="PTHR43163:SF6">
    <property type="entry name" value="DIPEPTIDE TRANSPORT SYSTEM PERMEASE PROTEIN DPPB-RELATED"/>
    <property type="match status" value="1"/>
</dbReference>
<dbReference type="SUPFAM" id="SSF161098">
    <property type="entry name" value="MetI-like"/>
    <property type="match status" value="1"/>
</dbReference>
<feature type="transmembrane region" description="Helical" evidence="7">
    <location>
        <begin position="271"/>
        <end position="297"/>
    </location>
</feature>